<dbReference type="RefSeq" id="WP_135082833.1">
    <property type="nucleotide sequence ID" value="NZ_SPDV01000001.1"/>
</dbReference>
<evidence type="ECO:0000313" key="3">
    <source>
        <dbReference type="Proteomes" id="UP000298213"/>
    </source>
</evidence>
<dbReference type="EMBL" id="SPDV01000001">
    <property type="protein sequence ID" value="TFI60335.1"/>
    <property type="molecule type" value="Genomic_DNA"/>
</dbReference>
<dbReference type="PROSITE" id="PS01044">
    <property type="entry name" value="SQUALEN_PHYTOEN_SYN_1"/>
    <property type="match status" value="1"/>
</dbReference>
<evidence type="ECO:0000256" key="1">
    <source>
        <dbReference type="ARBA" id="ARBA00022679"/>
    </source>
</evidence>
<sequence length="289" mass="31195">MTRDALVAAAEQAIRQGSKSFRMASRLFDRTIRERAWLLYCWCRHCDDVCDGQELGRGGSVGPAAMADASALTETVLAGGTTGQLPFDALGAVLAECPIPHGYVRDHLAGFALDERGWSPRTEDDLLLYCYHVAGAVGCMMAVVMGVPPDDDETLVRACDLGIAFQLSNIARDIKEDHAAGRCYLPSDWLAEAGVERDRLLDPEHRATLVALAARLCILAERYEHSARAGIPRLPFRARWAVLAAAGIYGRIGRRVRALGPAAWDERVVVPKRTKAAVMLGALAGAATA</sequence>
<dbReference type="InterPro" id="IPR002060">
    <property type="entry name" value="Squ/phyt_synthse"/>
</dbReference>
<dbReference type="Pfam" id="PF00494">
    <property type="entry name" value="SQS_PSY"/>
    <property type="match status" value="1"/>
</dbReference>
<dbReference type="InterPro" id="IPR033904">
    <property type="entry name" value="Trans_IPPS_HH"/>
</dbReference>
<dbReference type="Gene3D" id="1.10.600.10">
    <property type="entry name" value="Farnesyl Diphosphate Synthase"/>
    <property type="match status" value="1"/>
</dbReference>
<comment type="caution">
    <text evidence="2">The sequence shown here is derived from an EMBL/GenBank/DDBJ whole genome shotgun (WGS) entry which is preliminary data.</text>
</comment>
<protein>
    <submittedName>
        <fullName evidence="2">Phytoene/squalene synthase family protein</fullName>
    </submittedName>
</protein>
<dbReference type="Proteomes" id="UP000298213">
    <property type="component" value="Unassembled WGS sequence"/>
</dbReference>
<dbReference type="SFLD" id="SFLDG01018">
    <property type="entry name" value="Squalene/Phytoene_Synthase_Lik"/>
    <property type="match status" value="1"/>
</dbReference>
<proteinExistence type="predicted"/>
<dbReference type="InterPro" id="IPR044843">
    <property type="entry name" value="Trans_IPPS_bact-type"/>
</dbReference>
<dbReference type="CDD" id="cd00683">
    <property type="entry name" value="Trans_IPPS_HH"/>
    <property type="match status" value="1"/>
</dbReference>
<dbReference type="AlphaFoldDB" id="A0A4Y8ZYC1"/>
<dbReference type="SFLD" id="SFLDS00005">
    <property type="entry name" value="Isoprenoid_Synthase_Type_I"/>
    <property type="match status" value="1"/>
</dbReference>
<dbReference type="GO" id="GO:0051996">
    <property type="term" value="F:squalene synthase [NAD(P)H] activity"/>
    <property type="evidence" value="ECO:0007669"/>
    <property type="project" value="InterPro"/>
</dbReference>
<dbReference type="InterPro" id="IPR008949">
    <property type="entry name" value="Isoprenoid_synthase_dom_sf"/>
</dbReference>
<name>A0A4Y8ZYC1_9SPHN</name>
<organism evidence="2 3">
    <name type="scientific">Sphingomonas parva</name>
    <dbReference type="NCBI Taxonomy" id="2555898"/>
    <lineage>
        <taxon>Bacteria</taxon>
        <taxon>Pseudomonadati</taxon>
        <taxon>Pseudomonadota</taxon>
        <taxon>Alphaproteobacteria</taxon>
        <taxon>Sphingomonadales</taxon>
        <taxon>Sphingomonadaceae</taxon>
        <taxon>Sphingomonas</taxon>
    </lineage>
</organism>
<reference evidence="2 3" key="1">
    <citation type="submission" date="2019-03" db="EMBL/GenBank/DDBJ databases">
        <title>Genome sequence of Sphingomonas sp. 17J27-24.</title>
        <authorList>
            <person name="Kim M."/>
            <person name="Maeng S."/>
            <person name="Sathiyaraj S."/>
        </authorList>
    </citation>
    <scope>NUCLEOTIDE SEQUENCE [LARGE SCALE GENOMIC DNA]</scope>
    <source>
        <strain evidence="2 3">17J27-24</strain>
    </source>
</reference>
<dbReference type="GO" id="GO:0016117">
    <property type="term" value="P:carotenoid biosynthetic process"/>
    <property type="evidence" value="ECO:0007669"/>
    <property type="project" value="UniProtKB-ARBA"/>
</dbReference>
<accession>A0A4Y8ZYC1</accession>
<dbReference type="GO" id="GO:0004311">
    <property type="term" value="F:geranylgeranyl diphosphate synthase activity"/>
    <property type="evidence" value="ECO:0007669"/>
    <property type="project" value="InterPro"/>
</dbReference>
<evidence type="ECO:0000313" key="2">
    <source>
        <dbReference type="EMBL" id="TFI60335.1"/>
    </source>
</evidence>
<dbReference type="PANTHER" id="PTHR31480">
    <property type="entry name" value="BIFUNCTIONAL LYCOPENE CYCLASE/PHYTOENE SYNTHASE"/>
    <property type="match status" value="1"/>
</dbReference>
<dbReference type="OrthoDB" id="9807580at2"/>
<keyword evidence="3" id="KW-1185">Reference proteome</keyword>
<dbReference type="InterPro" id="IPR019845">
    <property type="entry name" value="Squalene/phytoene_synthase_CS"/>
</dbReference>
<dbReference type="PROSITE" id="PS01045">
    <property type="entry name" value="SQUALEN_PHYTOEN_SYN_2"/>
    <property type="match status" value="1"/>
</dbReference>
<dbReference type="SUPFAM" id="SSF48576">
    <property type="entry name" value="Terpenoid synthases"/>
    <property type="match status" value="1"/>
</dbReference>
<gene>
    <name evidence="2" type="ORF">E2493_01105</name>
</gene>
<keyword evidence="1" id="KW-0808">Transferase</keyword>
<dbReference type="SFLD" id="SFLDG01212">
    <property type="entry name" value="Phytoene_synthase_like"/>
    <property type="match status" value="1"/>
</dbReference>